<feature type="region of interest" description="Disordered" evidence="2">
    <location>
        <begin position="141"/>
        <end position="168"/>
    </location>
</feature>
<dbReference type="GO" id="GO:0043596">
    <property type="term" value="C:nuclear replication fork"/>
    <property type="evidence" value="ECO:0007669"/>
    <property type="project" value="TreeGrafter"/>
</dbReference>
<sequence length="324" mass="36228">MGKQLQNKGIISATNSSPTIPCEWPFCQSVQPMLASICLLPVWWCLGSCSGILGYVMVLVQAEDRAHRMGQRDMVNVHYLVARGTADDHVWPLVQKKLEVLSKAGLSKEDFSAADTKTMKDSTQTDLMQYFEESFIEESFEEASETENDQMQSAVPATSNTNSNGQKLTNQKEQASKLLSVKPVKPKTEQSLFNYFGAKKNTSGLEQSGASDSRDKVVPQTLPEGVEAELFDDDDWLEEIEEPHSERSEAARSAARLASSIDNVYERKKFELKSAHCSKKILWTCESFFEYYEVIISVGAWSNPIKPGGLYDRFDHAPTELITS</sequence>
<accession>K1QRV4</accession>
<proteinExistence type="predicted"/>
<keyword evidence="3" id="KW-0472">Membrane</keyword>
<dbReference type="InterPro" id="IPR027417">
    <property type="entry name" value="P-loop_NTPase"/>
</dbReference>
<dbReference type="GO" id="GO:0031297">
    <property type="term" value="P:replication fork processing"/>
    <property type="evidence" value="ECO:0007669"/>
    <property type="project" value="TreeGrafter"/>
</dbReference>
<dbReference type="GO" id="GO:0006281">
    <property type="term" value="P:DNA repair"/>
    <property type="evidence" value="ECO:0007669"/>
    <property type="project" value="TreeGrafter"/>
</dbReference>
<dbReference type="AlphaFoldDB" id="K1QRV4"/>
<dbReference type="SUPFAM" id="SSF52540">
    <property type="entry name" value="P-loop containing nucleoside triphosphate hydrolases"/>
    <property type="match status" value="1"/>
</dbReference>
<dbReference type="GO" id="GO:0016787">
    <property type="term" value="F:hydrolase activity"/>
    <property type="evidence" value="ECO:0007669"/>
    <property type="project" value="UniProtKB-KW"/>
</dbReference>
<gene>
    <name evidence="4" type="ORF">CGI_10005987</name>
</gene>
<dbReference type="EMBL" id="JH816732">
    <property type="protein sequence ID" value="EKC24306.1"/>
    <property type="molecule type" value="Genomic_DNA"/>
</dbReference>
<evidence type="ECO:0000256" key="1">
    <source>
        <dbReference type="ARBA" id="ARBA00022801"/>
    </source>
</evidence>
<organism evidence="4">
    <name type="scientific">Magallana gigas</name>
    <name type="common">Pacific oyster</name>
    <name type="synonym">Crassostrea gigas</name>
    <dbReference type="NCBI Taxonomy" id="29159"/>
    <lineage>
        <taxon>Eukaryota</taxon>
        <taxon>Metazoa</taxon>
        <taxon>Spiralia</taxon>
        <taxon>Lophotrochozoa</taxon>
        <taxon>Mollusca</taxon>
        <taxon>Bivalvia</taxon>
        <taxon>Autobranchia</taxon>
        <taxon>Pteriomorphia</taxon>
        <taxon>Ostreida</taxon>
        <taxon>Ostreoidea</taxon>
        <taxon>Ostreidae</taxon>
        <taxon>Magallana</taxon>
    </lineage>
</organism>
<evidence type="ECO:0000256" key="3">
    <source>
        <dbReference type="SAM" id="Phobius"/>
    </source>
</evidence>
<reference evidence="4" key="1">
    <citation type="journal article" date="2012" name="Nature">
        <title>The oyster genome reveals stress adaptation and complexity of shell formation.</title>
        <authorList>
            <person name="Zhang G."/>
            <person name="Fang X."/>
            <person name="Guo X."/>
            <person name="Li L."/>
            <person name="Luo R."/>
            <person name="Xu F."/>
            <person name="Yang P."/>
            <person name="Zhang L."/>
            <person name="Wang X."/>
            <person name="Qi H."/>
            <person name="Xiong Z."/>
            <person name="Que H."/>
            <person name="Xie Y."/>
            <person name="Holland P.W."/>
            <person name="Paps J."/>
            <person name="Zhu Y."/>
            <person name="Wu F."/>
            <person name="Chen Y."/>
            <person name="Wang J."/>
            <person name="Peng C."/>
            <person name="Meng J."/>
            <person name="Yang L."/>
            <person name="Liu J."/>
            <person name="Wen B."/>
            <person name="Zhang N."/>
            <person name="Huang Z."/>
            <person name="Zhu Q."/>
            <person name="Feng Y."/>
            <person name="Mount A."/>
            <person name="Hedgecock D."/>
            <person name="Xu Z."/>
            <person name="Liu Y."/>
            <person name="Domazet-Loso T."/>
            <person name="Du Y."/>
            <person name="Sun X."/>
            <person name="Zhang S."/>
            <person name="Liu B."/>
            <person name="Cheng P."/>
            <person name="Jiang X."/>
            <person name="Li J."/>
            <person name="Fan D."/>
            <person name="Wang W."/>
            <person name="Fu W."/>
            <person name="Wang T."/>
            <person name="Wang B."/>
            <person name="Zhang J."/>
            <person name="Peng Z."/>
            <person name="Li Y."/>
            <person name="Li N."/>
            <person name="Wang J."/>
            <person name="Chen M."/>
            <person name="He Y."/>
            <person name="Tan F."/>
            <person name="Song X."/>
            <person name="Zheng Q."/>
            <person name="Huang R."/>
            <person name="Yang H."/>
            <person name="Du X."/>
            <person name="Chen L."/>
            <person name="Yang M."/>
            <person name="Gaffney P.M."/>
            <person name="Wang S."/>
            <person name="Luo L."/>
            <person name="She Z."/>
            <person name="Ming Y."/>
            <person name="Huang W."/>
            <person name="Zhang S."/>
            <person name="Huang B."/>
            <person name="Zhang Y."/>
            <person name="Qu T."/>
            <person name="Ni P."/>
            <person name="Miao G."/>
            <person name="Wang J."/>
            <person name="Wang Q."/>
            <person name="Steinberg C.E."/>
            <person name="Wang H."/>
            <person name="Li N."/>
            <person name="Qian L."/>
            <person name="Zhang G."/>
            <person name="Li Y."/>
            <person name="Yang H."/>
            <person name="Liu X."/>
            <person name="Wang J."/>
            <person name="Yin Y."/>
            <person name="Wang J."/>
        </authorList>
    </citation>
    <scope>NUCLEOTIDE SEQUENCE [LARGE SCALE GENOMIC DNA]</scope>
    <source>
        <strain evidence="4">05x7-T-G4-1.051#20</strain>
    </source>
</reference>
<name>K1QRV4_MAGGI</name>
<evidence type="ECO:0000256" key="2">
    <source>
        <dbReference type="SAM" id="MobiDB-lite"/>
    </source>
</evidence>
<protein>
    <submittedName>
        <fullName evidence="4">SWI/SNF-related matrix-associated actin-dependent regulator of chromatin subfamily A-like protein 1</fullName>
    </submittedName>
</protein>
<dbReference type="InParanoid" id="K1QRV4"/>
<keyword evidence="1" id="KW-0378">Hydrolase</keyword>
<dbReference type="HOGENOM" id="CLU_858558_0_0_1"/>
<evidence type="ECO:0000313" key="4">
    <source>
        <dbReference type="EMBL" id="EKC24306.1"/>
    </source>
</evidence>
<feature type="compositionally biased region" description="Polar residues" evidence="2">
    <location>
        <begin position="149"/>
        <end position="168"/>
    </location>
</feature>
<dbReference type="PANTHER" id="PTHR45766">
    <property type="entry name" value="DNA ANNEALING HELICASE AND ENDONUCLEASE ZRANB3 FAMILY MEMBER"/>
    <property type="match status" value="1"/>
</dbReference>
<dbReference type="Gene3D" id="3.40.50.300">
    <property type="entry name" value="P-loop containing nucleotide triphosphate hydrolases"/>
    <property type="match status" value="1"/>
</dbReference>
<keyword evidence="3" id="KW-0812">Transmembrane</keyword>
<dbReference type="PANTHER" id="PTHR45766:SF6">
    <property type="entry name" value="SWI_SNF-RELATED MATRIX-ASSOCIATED ACTIN-DEPENDENT REGULATOR OF CHROMATIN SUBFAMILY A-LIKE PROTEIN 1"/>
    <property type="match status" value="1"/>
</dbReference>
<keyword evidence="3" id="KW-1133">Transmembrane helix</keyword>
<feature type="transmembrane region" description="Helical" evidence="3">
    <location>
        <begin position="33"/>
        <end position="60"/>
    </location>
</feature>